<protein>
    <submittedName>
        <fullName evidence="2">Uncharacterized protein</fullName>
    </submittedName>
</protein>
<feature type="compositionally biased region" description="Low complexity" evidence="1">
    <location>
        <begin position="236"/>
        <end position="253"/>
    </location>
</feature>
<dbReference type="Proteomes" id="UP000567179">
    <property type="component" value="Unassembled WGS sequence"/>
</dbReference>
<name>A0A8H5EU14_9AGAR</name>
<feature type="region of interest" description="Disordered" evidence="1">
    <location>
        <begin position="176"/>
        <end position="205"/>
    </location>
</feature>
<feature type="compositionally biased region" description="Low complexity" evidence="1">
    <location>
        <begin position="523"/>
        <end position="532"/>
    </location>
</feature>
<organism evidence="2 3">
    <name type="scientific">Psilocybe cf. subviscida</name>
    <dbReference type="NCBI Taxonomy" id="2480587"/>
    <lineage>
        <taxon>Eukaryota</taxon>
        <taxon>Fungi</taxon>
        <taxon>Dikarya</taxon>
        <taxon>Basidiomycota</taxon>
        <taxon>Agaricomycotina</taxon>
        <taxon>Agaricomycetes</taxon>
        <taxon>Agaricomycetidae</taxon>
        <taxon>Agaricales</taxon>
        <taxon>Agaricineae</taxon>
        <taxon>Strophariaceae</taxon>
        <taxon>Psilocybe</taxon>
    </lineage>
</organism>
<gene>
    <name evidence="2" type="ORF">D9619_002904</name>
</gene>
<reference evidence="2 3" key="1">
    <citation type="journal article" date="2020" name="ISME J.">
        <title>Uncovering the hidden diversity of litter-decomposition mechanisms in mushroom-forming fungi.</title>
        <authorList>
            <person name="Floudas D."/>
            <person name="Bentzer J."/>
            <person name="Ahren D."/>
            <person name="Johansson T."/>
            <person name="Persson P."/>
            <person name="Tunlid A."/>
        </authorList>
    </citation>
    <scope>NUCLEOTIDE SEQUENCE [LARGE SCALE GENOMIC DNA]</scope>
    <source>
        <strain evidence="2 3">CBS 101986</strain>
    </source>
</reference>
<feature type="compositionally biased region" description="Polar residues" evidence="1">
    <location>
        <begin position="452"/>
        <end position="467"/>
    </location>
</feature>
<feature type="compositionally biased region" description="Basic and acidic residues" evidence="1">
    <location>
        <begin position="549"/>
        <end position="559"/>
    </location>
</feature>
<feature type="region of interest" description="Disordered" evidence="1">
    <location>
        <begin position="641"/>
        <end position="747"/>
    </location>
</feature>
<dbReference type="EMBL" id="JAACJJ010000056">
    <property type="protein sequence ID" value="KAF5312356.1"/>
    <property type="molecule type" value="Genomic_DNA"/>
</dbReference>
<feature type="compositionally biased region" description="Pro residues" evidence="1">
    <location>
        <begin position="924"/>
        <end position="933"/>
    </location>
</feature>
<feature type="region of interest" description="Disordered" evidence="1">
    <location>
        <begin position="800"/>
        <end position="846"/>
    </location>
</feature>
<dbReference type="OrthoDB" id="2684446at2759"/>
<feature type="region of interest" description="Disordered" evidence="1">
    <location>
        <begin position="23"/>
        <end position="45"/>
    </location>
</feature>
<feature type="region of interest" description="Disordered" evidence="1">
    <location>
        <begin position="450"/>
        <end position="491"/>
    </location>
</feature>
<feature type="compositionally biased region" description="Polar residues" evidence="1">
    <location>
        <begin position="875"/>
        <end position="886"/>
    </location>
</feature>
<keyword evidence="3" id="KW-1185">Reference proteome</keyword>
<comment type="caution">
    <text evidence="2">The sequence shown here is derived from an EMBL/GenBank/DDBJ whole genome shotgun (WGS) entry which is preliminary data.</text>
</comment>
<feature type="region of interest" description="Disordered" evidence="1">
    <location>
        <begin position="413"/>
        <end position="435"/>
    </location>
</feature>
<feature type="region of interest" description="Disordered" evidence="1">
    <location>
        <begin position="861"/>
        <end position="939"/>
    </location>
</feature>
<evidence type="ECO:0000313" key="2">
    <source>
        <dbReference type="EMBL" id="KAF5312356.1"/>
    </source>
</evidence>
<evidence type="ECO:0000256" key="1">
    <source>
        <dbReference type="SAM" id="MobiDB-lite"/>
    </source>
</evidence>
<feature type="compositionally biased region" description="Acidic residues" evidence="1">
    <location>
        <begin position="560"/>
        <end position="572"/>
    </location>
</feature>
<feature type="compositionally biased region" description="Low complexity" evidence="1">
    <location>
        <begin position="811"/>
        <end position="822"/>
    </location>
</feature>
<feature type="compositionally biased region" description="Polar residues" evidence="1">
    <location>
        <begin position="374"/>
        <end position="388"/>
    </location>
</feature>
<proteinExistence type="predicted"/>
<feature type="region of interest" description="Disordered" evidence="1">
    <location>
        <begin position="523"/>
        <end position="573"/>
    </location>
</feature>
<sequence length="1127" mass="121845">MILRLPSRPSGSARIHHQHPVAPSHLLSDPAFSPDPHSNPYFASNREPAWAISPPAGHPVFKNKQHRPPTVEVTTYGTGLSEPPNNLDFQLIQPPNSPVSFLDGGSGTEDPPSFPFTIPKPLHSSLNPAKSTSSPSTKVIAPLSVTTHVEAPSAPAIPQLPPPKAIKKRRMPFLSRRKTTQPTETYAAENTKASMPPPSALTDDVTREGRPAKALRMGSEPIMPQYGERSARQARSITTSTSTPSSIAPTTSSMGSKLLSGRTSELDKIDELDETSPWGVALHHGGPYEAALRVIKPEKGRTPLGISNGGAGTYHNQAMKAHGHAYVPPQAPIGISLNLKPGQILPRTFHEKRSNQPPRMREGATLPPRFQAAALSQSNTSPTPSLYRSQSYAASSSQSSAVMSHTVGGFDLAHGARPDLKQGRRQSQPLVPSVPSHHALDAVLPRDGYRQVPQNDFSTNAGSSQREGNSDHSHSQHAFNTPSDPAFHSPAATMTGLSQQNLSSAHLPRTLLQVQPAVQFLSPPQQVSQSVPNQTDSRVPTGFVMQPASDDHSADHALVEDDEEDSDEEDYSVDAPHDIGLAMLQSESETLIIPSPQIYLPHGTSEEDLEFNPYDPVHMEKDYSRSPSPLVVLYARSDRSHDSYSSYAPSRAPSLALSHGSSSHESHRSHRHESMTVIPPPLPHSAPPSQDSHMSLRPDSGLLPQVPNLAPGRRTSEGPPAGQALSRQTTKSMLAGRSASELRVRNPEASSQDFVNVDVGYQKKASLFGGTTGGGHHEDPPPYKAVAVAPTTYTNDLHSLSQHQHRDDIRSNSSSINNNHSSYWQMNEIPPSDDSHEPPPSNTLNITKSTENIYIHSVNRPGLQPPPAIALESDSALSTPGTQSQGVPRDRSPPMLPARRSRERIQIPTPGVSALDLDHERPRPSAPIAPPIAPDRDVRSLYPSSVSITSSYLRNGPPPPHRRVPKHLVMPAPLNTNQNSLLERNHIQQQTWVRFGFFEAPLPPPSTVLANHQASLQAPSQPRTAKEYPTRAAAPPAFATTPVKTAVFVPVAPKAQDVAVPSSRKLKKRTSVLPPPAHPTATIVSTTVSFAPPVVGFANSPEVEKNISRMKNEKVPKRVLSKKRTDI</sequence>
<dbReference type="AlphaFoldDB" id="A0A8H5EU14"/>
<feature type="region of interest" description="Disordered" evidence="1">
    <location>
        <begin position="226"/>
        <end position="262"/>
    </location>
</feature>
<evidence type="ECO:0000313" key="3">
    <source>
        <dbReference type="Proteomes" id="UP000567179"/>
    </source>
</evidence>
<accession>A0A8H5EU14</accession>
<feature type="compositionally biased region" description="Low complexity" evidence="1">
    <location>
        <begin position="643"/>
        <end position="663"/>
    </location>
</feature>
<feature type="region of interest" description="Disordered" evidence="1">
    <location>
        <begin position="373"/>
        <end position="392"/>
    </location>
</feature>